<protein>
    <submittedName>
        <fullName evidence="11">Cation-translocating P-type ATPase</fullName>
    </submittedName>
</protein>
<dbReference type="InterPro" id="IPR023299">
    <property type="entry name" value="ATPase_P-typ_cyto_dom_N"/>
</dbReference>
<keyword evidence="6" id="KW-1133">Transmembrane helix</keyword>
<dbReference type="Gene3D" id="2.70.150.10">
    <property type="entry name" value="Calcium-transporting ATPase, cytoplasmic transduction domain A"/>
    <property type="match status" value="1"/>
</dbReference>
<evidence type="ECO:0000313" key="12">
    <source>
        <dbReference type="Proteomes" id="UP001174050"/>
    </source>
</evidence>
<evidence type="ECO:0000256" key="2">
    <source>
        <dbReference type="ARBA" id="ARBA00022692"/>
    </source>
</evidence>
<dbReference type="InterPro" id="IPR036412">
    <property type="entry name" value="HAD-like_sf"/>
</dbReference>
<dbReference type="Proteomes" id="UP001174050">
    <property type="component" value="Unassembled WGS sequence"/>
</dbReference>
<dbReference type="Gene3D" id="1.20.1110.10">
    <property type="entry name" value="Calcium-transporting ATPase, transmembrane domain"/>
    <property type="match status" value="2"/>
</dbReference>
<evidence type="ECO:0000256" key="3">
    <source>
        <dbReference type="ARBA" id="ARBA00022741"/>
    </source>
</evidence>
<dbReference type="PROSITE" id="PS00154">
    <property type="entry name" value="ATPASE_E1_E2"/>
    <property type="match status" value="1"/>
</dbReference>
<dbReference type="InterPro" id="IPR023214">
    <property type="entry name" value="HAD_sf"/>
</dbReference>
<feature type="domain" description="Cation-transporting P-type ATPase C-terminal" evidence="10">
    <location>
        <begin position="1345"/>
        <end position="1497"/>
    </location>
</feature>
<dbReference type="SUPFAM" id="SSF81653">
    <property type="entry name" value="Calcium ATPase, transduction domain A"/>
    <property type="match status" value="1"/>
</dbReference>
<dbReference type="EMBL" id="JAUEPL010000007">
    <property type="protein sequence ID" value="MDN3293990.1"/>
    <property type="molecule type" value="Genomic_DNA"/>
</dbReference>
<dbReference type="NCBIfam" id="TIGR01494">
    <property type="entry name" value="ATPase_P-type"/>
    <property type="match status" value="2"/>
</dbReference>
<keyword evidence="3" id="KW-0547">Nucleotide-binding</keyword>
<organism evidence="11 12">
    <name type="scientific">Streptomyces ficellus</name>
    <dbReference type="NCBI Taxonomy" id="1977088"/>
    <lineage>
        <taxon>Bacteria</taxon>
        <taxon>Bacillati</taxon>
        <taxon>Actinomycetota</taxon>
        <taxon>Actinomycetes</taxon>
        <taxon>Kitasatosporales</taxon>
        <taxon>Streptomycetaceae</taxon>
        <taxon>Streptomyces</taxon>
    </lineage>
</organism>
<dbReference type="InterPro" id="IPR023298">
    <property type="entry name" value="ATPase_P-typ_TM_dom_sf"/>
</dbReference>
<dbReference type="SFLD" id="SFLDG00002">
    <property type="entry name" value="C1.7:_P-type_atpase_like"/>
    <property type="match status" value="1"/>
</dbReference>
<feature type="domain" description="P-type ATPase A" evidence="9">
    <location>
        <begin position="789"/>
        <end position="896"/>
    </location>
</feature>
<dbReference type="InterPro" id="IPR059000">
    <property type="entry name" value="ATPase_P-type_domA"/>
</dbReference>
<comment type="subcellular location">
    <subcellularLocation>
        <location evidence="1">Cell membrane</location>
        <topology evidence="1">Multi-pass membrane protein</topology>
    </subcellularLocation>
</comment>
<evidence type="ECO:0000259" key="9">
    <source>
        <dbReference type="Pfam" id="PF00122"/>
    </source>
</evidence>
<evidence type="ECO:0000256" key="4">
    <source>
        <dbReference type="ARBA" id="ARBA00022840"/>
    </source>
</evidence>
<dbReference type="Pfam" id="PF00689">
    <property type="entry name" value="Cation_ATPase_C"/>
    <property type="match status" value="1"/>
</dbReference>
<keyword evidence="7" id="KW-0472">Membrane</keyword>
<dbReference type="InterPro" id="IPR006068">
    <property type="entry name" value="ATPase_P-typ_cation-transptr_C"/>
</dbReference>
<evidence type="ECO:0000259" key="10">
    <source>
        <dbReference type="Pfam" id="PF00689"/>
    </source>
</evidence>
<dbReference type="SUPFAM" id="SSF56784">
    <property type="entry name" value="HAD-like"/>
    <property type="match status" value="1"/>
</dbReference>
<dbReference type="SFLD" id="SFLDF00027">
    <property type="entry name" value="p-type_atpase"/>
    <property type="match status" value="1"/>
</dbReference>
<keyword evidence="2" id="KW-0812">Transmembrane</keyword>
<dbReference type="InterPro" id="IPR018303">
    <property type="entry name" value="ATPase_P-typ_P_site"/>
</dbReference>
<dbReference type="InterPro" id="IPR044492">
    <property type="entry name" value="P_typ_ATPase_HD_dom"/>
</dbReference>
<accession>A0ABT7Z3B6</accession>
<dbReference type="InterPro" id="IPR001757">
    <property type="entry name" value="P_typ_ATPase"/>
</dbReference>
<evidence type="ECO:0000256" key="8">
    <source>
        <dbReference type="ARBA" id="ARBA00049360"/>
    </source>
</evidence>
<keyword evidence="5" id="KW-1278">Translocase</keyword>
<dbReference type="Pfam" id="PF00122">
    <property type="entry name" value="E1-E2_ATPase"/>
    <property type="match status" value="1"/>
</dbReference>
<evidence type="ECO:0000256" key="7">
    <source>
        <dbReference type="ARBA" id="ARBA00023136"/>
    </source>
</evidence>
<name>A0ABT7Z3B6_9ACTN</name>
<keyword evidence="4" id="KW-0067">ATP-binding</keyword>
<evidence type="ECO:0000256" key="1">
    <source>
        <dbReference type="ARBA" id="ARBA00004651"/>
    </source>
</evidence>
<dbReference type="PRINTS" id="PR00119">
    <property type="entry name" value="CATATPASE"/>
</dbReference>
<dbReference type="SUPFAM" id="SSF81665">
    <property type="entry name" value="Calcium ATPase, transmembrane domain M"/>
    <property type="match status" value="1"/>
</dbReference>
<reference evidence="11" key="1">
    <citation type="submission" date="2023-06" db="EMBL/GenBank/DDBJ databases">
        <title>WGS-Sequencing of Streptomyces ficellus isolate 21 collected from sand in Gara Djebilet Iron Mine in Algeria.</title>
        <authorList>
            <person name="Zegers G.P."/>
            <person name="Gomez A."/>
            <person name="Gueddou A."/>
            <person name="Zahara A.F."/>
            <person name="Worth M."/>
            <person name="Sevigny J.L."/>
            <person name="Tisa L."/>
        </authorList>
    </citation>
    <scope>NUCLEOTIDE SEQUENCE</scope>
    <source>
        <strain evidence="11">AS11</strain>
    </source>
</reference>
<dbReference type="RefSeq" id="WP_290110972.1">
    <property type="nucleotide sequence ID" value="NZ_JAUEPL010000007.1"/>
</dbReference>
<dbReference type="InterPro" id="IPR008250">
    <property type="entry name" value="ATPase_P-typ_transduc_dom_A_sf"/>
</dbReference>
<evidence type="ECO:0000256" key="6">
    <source>
        <dbReference type="ARBA" id="ARBA00022989"/>
    </source>
</evidence>
<proteinExistence type="predicted"/>
<evidence type="ECO:0000313" key="11">
    <source>
        <dbReference type="EMBL" id="MDN3293990.1"/>
    </source>
</evidence>
<comment type="catalytic activity">
    <reaction evidence="8">
        <text>ATP + H2O = ADP + phosphate + H(+)</text>
        <dbReference type="Rhea" id="RHEA:13065"/>
        <dbReference type="ChEBI" id="CHEBI:15377"/>
        <dbReference type="ChEBI" id="CHEBI:15378"/>
        <dbReference type="ChEBI" id="CHEBI:30616"/>
        <dbReference type="ChEBI" id="CHEBI:43474"/>
        <dbReference type="ChEBI" id="CHEBI:456216"/>
    </reaction>
</comment>
<dbReference type="Pfam" id="PF00702">
    <property type="entry name" value="Hydrolase"/>
    <property type="match status" value="1"/>
</dbReference>
<dbReference type="PRINTS" id="PR00120">
    <property type="entry name" value="HATPASE"/>
</dbReference>
<dbReference type="Gene3D" id="3.40.50.1000">
    <property type="entry name" value="HAD superfamily/HAD-like"/>
    <property type="match status" value="2"/>
</dbReference>
<dbReference type="Gene3D" id="3.40.1110.10">
    <property type="entry name" value="Calcium-transporting ATPase, cytoplasmic domain N"/>
    <property type="match status" value="2"/>
</dbReference>
<dbReference type="SFLD" id="SFLDS00003">
    <property type="entry name" value="Haloacid_Dehalogenase"/>
    <property type="match status" value="1"/>
</dbReference>
<gene>
    <name evidence="11" type="ORF">QWM81_08000</name>
</gene>
<sequence length="1528" mass="155577">MVLGLLTRLPAAGLGVALTAPGHVVRGAGVCAAMAEDAVGLGLRAAADGAAAVADTAVRVARVARNALPGGVEEWRAGSRVHLALQPSSPARVRRAGGVEAVAKKVAAALVDHPDVLLAYWDGGLARLVVTASREAATDHVVEKATELAERYGLAQTDAPLNDVAHPAGIAAVRAAAAALALDAAGVAAAVTGRVVGAPRTSRVVTAAVTLVRENPRVRALLSNRLGAAGADLVLAAANAAVHGAGQSPTSLILDGMLRTGQLVESVARAAAFDATHDRVCAPERLSVTTQQVTRPPLRPTPAQEYATKAATGSMVGAAATLLFRRNLDEAAEAVLAGSPKAARYGPAAFATMLGSALARSGVLVRDPERLKQLQLVDTVVLHPSALRGGTRTICEVHPSAEGWDRDRLWRAAAAALGQPGHSDRAPGSGPGVELRPVPGEPAADTGMMIASADGQDVGTVTVGWELDPLAEAVLDAARQADQYTIVVDDPALDDFAAMADEVVSSESRLADHVRRRQADGHVVLTVAHVPAPPAATGSQTRAGEDELLTGLLSSDVAVALTDDDSAVVWDADVLAFGGLEDVWRLLVAVPAARSVGRQSQVLARAGAALSGLLVATGSQRRGPAAFLAGSQHGPVNAAAMGALVAGWRAALGVAAATPPRPRPRVPWHALEPDEAVTRLRSGRRAEPTPLAAAVTATRSAVRQAAGLPVFAPARWTVRLAKAVRAELDDPLTPVLAVGAAASAILGSVVDAALVVGAMGMNALVGGVQRQRAEQALTSLARGQKQKARRVDGRENGATTTVDAARLAPGDLIQLDVGDVVPADARLVELTGLEVDESSLTGESLPVTKQIAATPGAAIADRLCMVFEGSTVVAGQATAVVVDTGEHTEAGRAVTLASRTPPAAGVQARLQELTRKALPLTFAGGAAVTGLSLLRGRPVREAVGGGVAVAVAAVPEGLPLVATVGQMAAARRLTRRGILVRTPRALEALGRVDTVCFDKTGTLTENRLRVVRLTTADGTVCEPGEEKAADILRLAGRACPQEAEDTAGRQAHATDEAVLAAAPADPEWAPTAGLPFEASRGYSAATGRTGTGSGLLVVKGAPETVLDACQNLPASAAEWGQSLAGEGLRVLAVATRSLTGDHDADTLVNEPLEALEFAGFVALADTPRPGSAPMVEKLREAGVRPVMLTGDHPHTARAIALALGWPQDTGVVTGDELAALDRAGRARLLRDAGVVARVAPEQKLQVVEALRAAGRVVAMVGDGANDAAAIRAAHVGVGIAARGSAAARNAADLVLTDPDLSVLVDAVTEGRALWRSVADAISILIGGNAGEVGFTVLGTLLAGTSPLSTRQLLLVNLLTDMFPAMAVAVTPPDDRSAEETATAGSAPVGISALGAPLLRQIRQRGIVTALGAATAWLIGRFTPGTARRTSTMALCGVVGAQLTQTLTGRHRSPLLWATALGSAAALIAIVQTPGLSHFFGCTPLGPLAWAGVAAAIATAAAGPRLLPPVEELLTRVQSRLPTKTPATA</sequence>
<comment type="caution">
    <text evidence="11">The sequence shown here is derived from an EMBL/GenBank/DDBJ whole genome shotgun (WGS) entry which is preliminary data.</text>
</comment>
<evidence type="ECO:0000256" key="5">
    <source>
        <dbReference type="ARBA" id="ARBA00022967"/>
    </source>
</evidence>
<dbReference type="PANTHER" id="PTHR42861">
    <property type="entry name" value="CALCIUM-TRANSPORTING ATPASE"/>
    <property type="match status" value="1"/>
</dbReference>
<keyword evidence="12" id="KW-1185">Reference proteome</keyword>